<feature type="compositionally biased region" description="Pro residues" evidence="1">
    <location>
        <begin position="122"/>
        <end position="138"/>
    </location>
</feature>
<feature type="compositionally biased region" description="Polar residues" evidence="1">
    <location>
        <begin position="256"/>
        <end position="267"/>
    </location>
</feature>
<name>A0A0N4ZEI6_PARTI</name>
<keyword evidence="3" id="KW-1185">Reference proteome</keyword>
<evidence type="ECO:0000256" key="1">
    <source>
        <dbReference type="SAM" id="MobiDB-lite"/>
    </source>
</evidence>
<dbReference type="WBParaSite" id="PTRK_0000608500.1">
    <property type="protein sequence ID" value="PTRK_0000608500.1"/>
    <property type="gene ID" value="PTRK_0000608500"/>
</dbReference>
<dbReference type="PANTHER" id="PTHR23330:SF9">
    <property type="entry name" value="PROLINE-RICH PROTEIN 11"/>
    <property type="match status" value="1"/>
</dbReference>
<organism evidence="3 4">
    <name type="scientific">Parastrongyloides trichosuri</name>
    <name type="common">Possum-specific nematode worm</name>
    <dbReference type="NCBI Taxonomy" id="131310"/>
    <lineage>
        <taxon>Eukaryota</taxon>
        <taxon>Metazoa</taxon>
        <taxon>Ecdysozoa</taxon>
        <taxon>Nematoda</taxon>
        <taxon>Chromadorea</taxon>
        <taxon>Rhabditida</taxon>
        <taxon>Tylenchina</taxon>
        <taxon>Panagrolaimomorpha</taxon>
        <taxon>Strongyloidoidea</taxon>
        <taxon>Strongyloididae</taxon>
        <taxon>Parastrongyloides</taxon>
    </lineage>
</organism>
<proteinExistence type="predicted"/>
<dbReference type="PANTHER" id="PTHR23330">
    <property type="entry name" value="P300 TRANSCRIPTIONAL COFACTOR JMY-RELATED"/>
    <property type="match status" value="1"/>
</dbReference>
<feature type="compositionally biased region" description="Basic and acidic residues" evidence="1">
    <location>
        <begin position="150"/>
        <end position="162"/>
    </location>
</feature>
<dbReference type="SMART" id="SM00246">
    <property type="entry name" value="WH2"/>
    <property type="match status" value="1"/>
</dbReference>
<protein>
    <submittedName>
        <fullName evidence="4">WH2 domain-containing protein</fullName>
    </submittedName>
</protein>
<dbReference type="PROSITE" id="PS51082">
    <property type="entry name" value="WH2"/>
    <property type="match status" value="1"/>
</dbReference>
<feature type="compositionally biased region" description="Pro residues" evidence="1">
    <location>
        <begin position="199"/>
        <end position="222"/>
    </location>
</feature>
<dbReference type="GO" id="GO:0003779">
    <property type="term" value="F:actin binding"/>
    <property type="evidence" value="ECO:0007669"/>
    <property type="project" value="InterPro"/>
</dbReference>
<feature type="compositionally biased region" description="Polar residues" evidence="1">
    <location>
        <begin position="223"/>
        <end position="234"/>
    </location>
</feature>
<feature type="compositionally biased region" description="Low complexity" evidence="1">
    <location>
        <begin position="50"/>
        <end position="75"/>
    </location>
</feature>
<dbReference type="AlphaFoldDB" id="A0A0N4ZEI6"/>
<feature type="domain" description="WH2" evidence="2">
    <location>
        <begin position="21"/>
        <end position="38"/>
    </location>
</feature>
<feature type="region of interest" description="Disordered" evidence="1">
    <location>
        <begin position="1"/>
        <end position="21"/>
    </location>
</feature>
<sequence length="325" mass="35066">MPPPPPPPPAPGLGKAAPKADRGALLNDIHKGFKLKKTVTNDRSTPLIAGKVSGSNENSNNVNNKVNGNSNNTNTQRPILPSVSGSNPTAQLNSMFSGGFPKKPSEMKNMLNKPVSSQQPVVRPPSPEIKKPNPPVIKPKPNNYPGTLQKKNDNISSSKDDISTGLRPRPGGPPPPPPPKKFSGQMVSGTTNQSTSQGPIPPPPPPIFNKPIPTSLPNPIPPQSYNNKPSNNGAVSPIRPPPPPPQRLQSIPGPAFQQQQGFSSMEDSNNDNRMELNNNSKIEKLVETFYSRFTFTPLNEIPPPPEFKNIPKEYPAGRRKIVQKN</sequence>
<feature type="compositionally biased region" description="Pro residues" evidence="1">
    <location>
        <begin position="1"/>
        <end position="11"/>
    </location>
</feature>
<evidence type="ECO:0000313" key="4">
    <source>
        <dbReference type="WBParaSite" id="PTRK_0000608500.1"/>
    </source>
</evidence>
<feature type="region of interest" description="Disordered" evidence="1">
    <location>
        <begin position="297"/>
        <end position="325"/>
    </location>
</feature>
<dbReference type="Pfam" id="PF02205">
    <property type="entry name" value="WH2"/>
    <property type="match status" value="1"/>
</dbReference>
<reference evidence="4" key="1">
    <citation type="submission" date="2017-02" db="UniProtKB">
        <authorList>
            <consortium name="WormBaseParasite"/>
        </authorList>
    </citation>
    <scope>IDENTIFICATION</scope>
</reference>
<feature type="region of interest" description="Disordered" evidence="1">
    <location>
        <begin position="41"/>
        <end position="276"/>
    </location>
</feature>
<evidence type="ECO:0000259" key="2">
    <source>
        <dbReference type="PROSITE" id="PS51082"/>
    </source>
</evidence>
<evidence type="ECO:0000313" key="3">
    <source>
        <dbReference type="Proteomes" id="UP000038045"/>
    </source>
</evidence>
<dbReference type="InterPro" id="IPR003124">
    <property type="entry name" value="WH2_dom"/>
</dbReference>
<dbReference type="STRING" id="131310.A0A0N4ZEI6"/>
<accession>A0A0N4ZEI6</accession>
<feature type="compositionally biased region" description="Polar residues" evidence="1">
    <location>
        <begin position="185"/>
        <end position="198"/>
    </location>
</feature>
<dbReference type="Proteomes" id="UP000038045">
    <property type="component" value="Unplaced"/>
</dbReference>
<dbReference type="CDD" id="cd22064">
    <property type="entry name" value="WH2_WAS_WASL"/>
    <property type="match status" value="1"/>
</dbReference>
<feature type="compositionally biased region" description="Polar residues" evidence="1">
    <location>
        <begin position="83"/>
        <end position="96"/>
    </location>
</feature>
<feature type="compositionally biased region" description="Pro residues" evidence="1">
    <location>
        <begin position="170"/>
        <end position="180"/>
    </location>
</feature>